<organism evidence="1 2">
    <name type="scientific">Hyalomma asiaticum</name>
    <name type="common">Tick</name>
    <dbReference type="NCBI Taxonomy" id="266040"/>
    <lineage>
        <taxon>Eukaryota</taxon>
        <taxon>Metazoa</taxon>
        <taxon>Ecdysozoa</taxon>
        <taxon>Arthropoda</taxon>
        <taxon>Chelicerata</taxon>
        <taxon>Arachnida</taxon>
        <taxon>Acari</taxon>
        <taxon>Parasitiformes</taxon>
        <taxon>Ixodida</taxon>
        <taxon>Ixodoidea</taxon>
        <taxon>Ixodidae</taxon>
        <taxon>Hyalomminae</taxon>
        <taxon>Hyalomma</taxon>
    </lineage>
</organism>
<dbReference type="EMBL" id="CM023489">
    <property type="protein sequence ID" value="KAH6923182.1"/>
    <property type="molecule type" value="Genomic_DNA"/>
</dbReference>
<dbReference type="Proteomes" id="UP000821845">
    <property type="component" value="Chromosome 9"/>
</dbReference>
<accession>A0ACB7RQK0</accession>
<keyword evidence="2" id="KW-1185">Reference proteome</keyword>
<protein>
    <submittedName>
        <fullName evidence="1">Uncharacterized protein</fullName>
    </submittedName>
</protein>
<sequence length="729" mass="82760">MRPAKEASLPSQSSQRGLLRPIRRGGSPVRLPNRTRHRSHLDVPQTATVHRASDTVVADRFGPHACARYSCFVLLTALVTTTTLMATPALLLKWLGPWKQYYYSLERDLRRSRDHSVHPCDDLYRHVCSGWDSSDRRRDRLLLVKYKVAFGDEVVNSNLMRPLPKHSTKARDKVAALLMGCLRRGSQQGRHGTSTLRKLLLELGLSWPHKSSATRSTLLDILVKSSLGFGIYAFWAFYVGRHPSRPYQNTIYMTLDERCLEWIRDYELLRKRGRHRQYLRRCAEIVGSTGQSYSHMIDAVTIAHFSIARTVNVLWSRSMVPIYFSLQDSELRRALNGHLPDDSQLWPEDEIVNLQPPLFEKLNATHFSDHELAEGFKLFLGADMGVQNLAAAYRRYKCTQALELTLPLAKWKAEQDAVGDKSSTWEMLRLSRQAFNDMGRVYGESFRNVFAAVTKRVSSNAYNMTLTWSMLDREYAHVPYDKKAAGLELLLRSWRASVNMLKASMRRPRNSTLHPPGIASYNLYRNLVAREVVVSNYLRSPPLLQPWYPFAVHAALVGTVMSKQLVRIGQFVFYFDEQYSHDPAKPVYRQLEPLINDTLRFEAALNISGILVDHTPNDVRELISTGLAAHCASHIPRLAKAGVANDGATIAAESAGSGQPYFDGIPEDQLFFLVSCLTRCGATGRQLEVNRAICNVALSSTPAFRRAFKCQANRLLMTNFTWPEPPMDY</sequence>
<proteinExistence type="predicted"/>
<evidence type="ECO:0000313" key="2">
    <source>
        <dbReference type="Proteomes" id="UP000821845"/>
    </source>
</evidence>
<reference evidence="1" key="1">
    <citation type="submission" date="2020-05" db="EMBL/GenBank/DDBJ databases">
        <title>Large-scale comparative analyses of tick genomes elucidate their genetic diversity and vector capacities.</title>
        <authorList>
            <person name="Jia N."/>
            <person name="Wang J."/>
            <person name="Shi W."/>
            <person name="Du L."/>
            <person name="Sun Y."/>
            <person name="Zhan W."/>
            <person name="Jiang J."/>
            <person name="Wang Q."/>
            <person name="Zhang B."/>
            <person name="Ji P."/>
            <person name="Sakyi L.B."/>
            <person name="Cui X."/>
            <person name="Yuan T."/>
            <person name="Jiang B."/>
            <person name="Yang W."/>
            <person name="Lam T.T.-Y."/>
            <person name="Chang Q."/>
            <person name="Ding S."/>
            <person name="Wang X."/>
            <person name="Zhu J."/>
            <person name="Ruan X."/>
            <person name="Zhao L."/>
            <person name="Wei J."/>
            <person name="Que T."/>
            <person name="Du C."/>
            <person name="Cheng J."/>
            <person name="Dai P."/>
            <person name="Han X."/>
            <person name="Huang E."/>
            <person name="Gao Y."/>
            <person name="Liu J."/>
            <person name="Shao H."/>
            <person name="Ye R."/>
            <person name="Li L."/>
            <person name="Wei W."/>
            <person name="Wang X."/>
            <person name="Wang C."/>
            <person name="Yang T."/>
            <person name="Huo Q."/>
            <person name="Li W."/>
            <person name="Guo W."/>
            <person name="Chen H."/>
            <person name="Zhou L."/>
            <person name="Ni X."/>
            <person name="Tian J."/>
            <person name="Zhou Y."/>
            <person name="Sheng Y."/>
            <person name="Liu T."/>
            <person name="Pan Y."/>
            <person name="Xia L."/>
            <person name="Li J."/>
            <person name="Zhao F."/>
            <person name="Cao W."/>
        </authorList>
    </citation>
    <scope>NUCLEOTIDE SEQUENCE</scope>
    <source>
        <strain evidence="1">Hyas-2018</strain>
    </source>
</reference>
<comment type="caution">
    <text evidence="1">The sequence shown here is derived from an EMBL/GenBank/DDBJ whole genome shotgun (WGS) entry which is preliminary data.</text>
</comment>
<evidence type="ECO:0000313" key="1">
    <source>
        <dbReference type="EMBL" id="KAH6923182.1"/>
    </source>
</evidence>
<gene>
    <name evidence="1" type="ORF">HPB50_024605</name>
</gene>
<name>A0ACB7RQK0_HYAAI</name>